<feature type="domain" description="Putative T7SS secretion signal" evidence="3">
    <location>
        <begin position="52"/>
        <end position="232"/>
    </location>
</feature>
<organism evidence="4 5">
    <name type="scientific">Streptomyces spinosisporus</name>
    <dbReference type="NCBI Taxonomy" id="2927582"/>
    <lineage>
        <taxon>Bacteria</taxon>
        <taxon>Bacillati</taxon>
        <taxon>Actinomycetota</taxon>
        <taxon>Actinomycetes</taxon>
        <taxon>Kitasatosporales</taxon>
        <taxon>Streptomycetaceae</taxon>
        <taxon>Streptomyces</taxon>
    </lineage>
</organism>
<keyword evidence="2" id="KW-1133">Transmembrane helix</keyword>
<accession>A0ABS9XVF4</accession>
<feature type="compositionally biased region" description="Basic and acidic residues" evidence="1">
    <location>
        <begin position="164"/>
        <end position="176"/>
    </location>
</feature>
<dbReference type="Pfam" id="PF21725">
    <property type="entry name" value="T7SS_signal"/>
    <property type="match status" value="1"/>
</dbReference>
<feature type="region of interest" description="Disordered" evidence="1">
    <location>
        <begin position="1"/>
        <end position="50"/>
    </location>
</feature>
<keyword evidence="2" id="KW-0812">Transmembrane</keyword>
<comment type="caution">
    <text evidence="4">The sequence shown here is derived from an EMBL/GenBank/DDBJ whole genome shotgun (WGS) entry which is preliminary data.</text>
</comment>
<keyword evidence="5" id="KW-1185">Reference proteome</keyword>
<feature type="compositionally biased region" description="Polar residues" evidence="1">
    <location>
        <begin position="19"/>
        <end position="41"/>
    </location>
</feature>
<dbReference type="Proteomes" id="UP001165270">
    <property type="component" value="Unassembled WGS sequence"/>
</dbReference>
<evidence type="ECO:0000256" key="2">
    <source>
        <dbReference type="SAM" id="Phobius"/>
    </source>
</evidence>
<evidence type="ECO:0000259" key="3">
    <source>
        <dbReference type="Pfam" id="PF21725"/>
    </source>
</evidence>
<reference evidence="4" key="1">
    <citation type="submission" date="2022-03" db="EMBL/GenBank/DDBJ databases">
        <title>Streptomyces 7R015 and 7R016 isolated from Barleria lupulina in Thailand.</title>
        <authorList>
            <person name="Kanchanasin P."/>
            <person name="Phongsopitanun W."/>
            <person name="Tanasupawat S."/>
        </authorList>
    </citation>
    <scope>NUCLEOTIDE SEQUENCE</scope>
    <source>
        <strain evidence="4">7R016</strain>
    </source>
</reference>
<proteinExistence type="predicted"/>
<gene>
    <name evidence="4" type="ORF">MQN93_40830</name>
</gene>
<dbReference type="InterPro" id="IPR049082">
    <property type="entry name" value="T7SS_signal"/>
</dbReference>
<protein>
    <submittedName>
        <fullName evidence="4">WXG100 family type VII secretion target</fullName>
    </submittedName>
</protein>
<evidence type="ECO:0000256" key="1">
    <source>
        <dbReference type="SAM" id="MobiDB-lite"/>
    </source>
</evidence>
<dbReference type="RefSeq" id="WP_242713468.1">
    <property type="nucleotide sequence ID" value="NZ_JALDAX010000028.1"/>
</dbReference>
<feature type="transmembrane region" description="Helical" evidence="2">
    <location>
        <begin position="254"/>
        <end position="287"/>
    </location>
</feature>
<name>A0ABS9XVF4_9ACTN</name>
<evidence type="ECO:0000313" key="5">
    <source>
        <dbReference type="Proteomes" id="UP001165270"/>
    </source>
</evidence>
<feature type="region of interest" description="Disordered" evidence="1">
    <location>
        <begin position="152"/>
        <end position="176"/>
    </location>
</feature>
<evidence type="ECO:0000313" key="4">
    <source>
        <dbReference type="EMBL" id="MCI3246054.1"/>
    </source>
</evidence>
<dbReference type="EMBL" id="JALDAX010000028">
    <property type="protein sequence ID" value="MCI3246054.1"/>
    <property type="molecule type" value="Genomic_DNA"/>
</dbReference>
<sequence length="462" mass="48565">MTTPVGDGGVLSPEESRHSNTLADLNRPQGLQTDPGVSNSAYPHLGFNPAPGDTEVVRTLHRKLTSCVDEMQKAHSKVTRLLDGSYWEGDAAVAFRQQLEDGPLPTNLRTGARSVGKAAKQLRQWTEELEDFQRRAKKLEGEAKNAREVLDSARRNAGRAKRAPALDKGEGRAYDEAKSHLTKANAAVTTAQHDLDDVLRRARSLAEEHERAARHRAKMIRDSTGKLAPDEPGAWDNFSNWVDDNLEDILSGCAAILGVIALFALGPVAGAVLLVAAAVLSGAALYLRLSDPAVRASLWDGFSKGELDLDFWSNVLGVTGDILGVVPGLGAVVKGGLRAPAAIRAAAATTEGTLSIGQRIAAIGTSVKEEATAISEAPGLLEKFRVFGAQTDSVLPKVEKAATWLGAGTSATGLVGSAYDALDSDGVKVTTSVLDGARTAGIDLTGASGVVRYLVRGAEAVS</sequence>
<keyword evidence="2" id="KW-0472">Membrane</keyword>